<evidence type="ECO:0000259" key="4">
    <source>
        <dbReference type="Pfam" id="PF08548"/>
    </source>
</evidence>
<evidence type="ECO:0000313" key="5">
    <source>
        <dbReference type="EMBL" id="SOC44943.1"/>
    </source>
</evidence>
<dbReference type="PRINTS" id="PR00313">
    <property type="entry name" value="CABNDNGRPT"/>
</dbReference>
<dbReference type="OrthoDB" id="8404603at2"/>
<dbReference type="InterPro" id="IPR013858">
    <property type="entry name" value="Peptidase_M10B_C"/>
</dbReference>
<dbReference type="AlphaFoldDB" id="A0A285UT22"/>
<proteinExistence type="predicted"/>
<dbReference type="InterPro" id="IPR011049">
    <property type="entry name" value="Serralysin-like_metalloprot_C"/>
</dbReference>
<comment type="subcellular location">
    <subcellularLocation>
        <location evidence="1">Secreted</location>
    </subcellularLocation>
</comment>
<name>A0A285UT22_9HYPH</name>
<gene>
    <name evidence="5" type="ORF">SAMN05892877_113171</name>
</gene>
<dbReference type="Gene3D" id="2.150.10.10">
    <property type="entry name" value="Serralysin-like metalloprotease, C-terminal"/>
    <property type="match status" value="1"/>
</dbReference>
<dbReference type="InterPro" id="IPR018511">
    <property type="entry name" value="Hemolysin-typ_Ca-bd_CS"/>
</dbReference>
<dbReference type="EMBL" id="OBQD01000013">
    <property type="protein sequence ID" value="SOC44943.1"/>
    <property type="molecule type" value="Genomic_DNA"/>
</dbReference>
<evidence type="ECO:0000256" key="1">
    <source>
        <dbReference type="ARBA" id="ARBA00004613"/>
    </source>
</evidence>
<dbReference type="Proteomes" id="UP000219167">
    <property type="component" value="Unassembled WGS sequence"/>
</dbReference>
<dbReference type="PROSITE" id="PS00330">
    <property type="entry name" value="HEMOLYSIN_CALCIUM"/>
    <property type="match status" value="1"/>
</dbReference>
<keyword evidence="6" id="KW-1185">Reference proteome</keyword>
<evidence type="ECO:0000256" key="3">
    <source>
        <dbReference type="ARBA" id="ARBA00022737"/>
    </source>
</evidence>
<feature type="domain" description="Peptidase M10 serralysin C-terminal" evidence="4">
    <location>
        <begin position="11"/>
        <end position="116"/>
    </location>
</feature>
<keyword evidence="3" id="KW-0677">Repeat</keyword>
<keyword evidence="2" id="KW-0964">Secreted</keyword>
<dbReference type="GO" id="GO:0005509">
    <property type="term" value="F:calcium ion binding"/>
    <property type="evidence" value="ECO:0007669"/>
    <property type="project" value="InterPro"/>
</dbReference>
<dbReference type="Pfam" id="PF08548">
    <property type="entry name" value="Peptidase_M10_C"/>
    <property type="match status" value="1"/>
</dbReference>
<protein>
    <submittedName>
        <fullName evidence="5">Peptidase M10/serralysin-like protein</fullName>
    </submittedName>
</protein>
<reference evidence="5 6" key="1">
    <citation type="submission" date="2017-08" db="EMBL/GenBank/DDBJ databases">
        <authorList>
            <person name="de Groot N.N."/>
        </authorList>
    </citation>
    <scope>NUCLEOTIDE SEQUENCE [LARGE SCALE GENOMIC DNA]</scope>
    <source>
        <strain evidence="5 6">JC85</strain>
    </source>
</reference>
<accession>A0A285UT22</accession>
<sequence>MLKGNRGNDTLIGGKGADALYGGKGKDVFVFKELTDSTVKSSGRDTIYDFSKGDRIDLKAIDGDIYGWGDQAFSFIGSKGFSGDAGELRFSKKNGSTSIYADVDGDKKADFAIHVDKLYTFEKGDFLL</sequence>
<dbReference type="GO" id="GO:0005615">
    <property type="term" value="C:extracellular space"/>
    <property type="evidence" value="ECO:0007669"/>
    <property type="project" value="InterPro"/>
</dbReference>
<dbReference type="SUPFAM" id="SSF51120">
    <property type="entry name" value="beta-Roll"/>
    <property type="match status" value="1"/>
</dbReference>
<evidence type="ECO:0000256" key="2">
    <source>
        <dbReference type="ARBA" id="ARBA00022525"/>
    </source>
</evidence>
<evidence type="ECO:0000313" key="6">
    <source>
        <dbReference type="Proteomes" id="UP000219167"/>
    </source>
</evidence>
<organism evidence="5 6">
    <name type="scientific">Rhizobium subbaraonis</name>
    <dbReference type="NCBI Taxonomy" id="908946"/>
    <lineage>
        <taxon>Bacteria</taxon>
        <taxon>Pseudomonadati</taxon>
        <taxon>Pseudomonadota</taxon>
        <taxon>Alphaproteobacteria</taxon>
        <taxon>Hyphomicrobiales</taxon>
        <taxon>Rhizobiaceae</taxon>
        <taxon>Rhizobium/Agrobacterium group</taxon>
        <taxon>Rhizobium</taxon>
    </lineage>
</organism>